<protein>
    <submittedName>
        <fullName evidence="7">Arylsulfatase</fullName>
    </submittedName>
</protein>
<evidence type="ECO:0000256" key="3">
    <source>
        <dbReference type="ARBA" id="ARBA00022801"/>
    </source>
</evidence>
<dbReference type="Proteomes" id="UP000035265">
    <property type="component" value="Unassembled WGS sequence"/>
</dbReference>
<dbReference type="InterPro" id="IPR017850">
    <property type="entry name" value="Alkaline_phosphatase_core_sf"/>
</dbReference>
<dbReference type="Gene3D" id="3.30.1120.10">
    <property type="match status" value="1"/>
</dbReference>
<evidence type="ECO:0000256" key="5">
    <source>
        <dbReference type="SAM" id="MobiDB-lite"/>
    </source>
</evidence>
<evidence type="ECO:0000259" key="6">
    <source>
        <dbReference type="Pfam" id="PF00884"/>
    </source>
</evidence>
<dbReference type="CDD" id="cd16025">
    <property type="entry name" value="PAS_like"/>
    <property type="match status" value="1"/>
</dbReference>
<dbReference type="STRING" id="264251.FB00_13910"/>
<sequence length="788" mass="85763">MSDEPRRTVVGPPLPAERSLPFPPRRSGSVAGRTIQESTYSPRPPERHLPADAPNVVVILIDDAGPALPTTLGGAVRTPTLDRVRANGIGYNRFHTTAMCSPTRASLLTGRNHHRVGNGQIAELANDWDGYSGHIPKSSATIAEVLRQYGYATGAWGKWHNTPAEETTSSGPFDRWPTGYGFEYFYGFLAGEASQYEPHLVRNTTPTLPPKTPEEGYHLSEDIADDAMRWLRDHKANAPDKPFFVYWATGALHGPHHIMKEWADRYAGAFDDGWDAYRERALAGAKAAGWVPEDAELTPRPESLAGWDDIPDDQKAFQARLMEVAAGFGEHADVQAGRLLDEVERLGYADDTIVVYIWGDNGSSGEGQNGTISELLAQNGIPSTVEQHIAALDELGGLDALGTPATDNQYHAAWAWAGSSPYQGMKLLASHLGGTRNPMFVSWPGRIEPDPVPRTQFHHVVDLAPTIYEILGISHPETVNGIPQDPIDGTSFAYSIDDAGAEGRRRTQYFEIMGSRSIYADGWMASATGPRLPWVQGMPAGIRTWTPDEDPWELYHLDEDWSQAHDLAAEHPEKLAQLKELFAIEAARNDVLPVGGGLWVPAIHPEDRISPPYTEWDLSGDTVRVPEFCAPALGNRPNRVEIRLSVPDAANGVLYKLGGAGGGLTCFLLDGVLTYEYNLFLIQRTVVRSSAPLTAGDHTVEVETTYVEPRPGGPLEVVLRVDGTDVGSGTVPVSAPLLFSANDCLDVGRAYGGAVSRAYADRMPFALDGRIDAVHVEYLLPATDGADR</sequence>
<comment type="caution">
    <text evidence="7">The sequence shown here is derived from an EMBL/GenBank/DDBJ whole genome shotgun (WGS) entry which is preliminary data.</text>
</comment>
<evidence type="ECO:0000256" key="4">
    <source>
        <dbReference type="ARBA" id="ARBA00022837"/>
    </source>
</evidence>
<comment type="similarity">
    <text evidence="1">Belongs to the sulfatase family.</text>
</comment>
<dbReference type="GO" id="GO:0046872">
    <property type="term" value="F:metal ion binding"/>
    <property type="evidence" value="ECO:0007669"/>
    <property type="project" value="UniProtKB-KW"/>
</dbReference>
<dbReference type="Pfam" id="PF00884">
    <property type="entry name" value="Sulfatase"/>
    <property type="match status" value="1"/>
</dbReference>
<dbReference type="GO" id="GO:0016787">
    <property type="term" value="F:hydrolase activity"/>
    <property type="evidence" value="ECO:0007669"/>
    <property type="project" value="UniProtKB-KW"/>
</dbReference>
<dbReference type="AlphaFoldDB" id="A0A0H2KKS5"/>
<accession>A0A0H2KKS5</accession>
<evidence type="ECO:0000256" key="2">
    <source>
        <dbReference type="ARBA" id="ARBA00022723"/>
    </source>
</evidence>
<dbReference type="EMBL" id="JNBQ01000019">
    <property type="protein sequence ID" value="KLN34160.1"/>
    <property type="molecule type" value="Genomic_DNA"/>
</dbReference>
<name>A0A0H2KKS5_9MICO</name>
<dbReference type="SUPFAM" id="SSF53649">
    <property type="entry name" value="Alkaline phosphatase-like"/>
    <property type="match status" value="1"/>
</dbReference>
<evidence type="ECO:0000313" key="7">
    <source>
        <dbReference type="EMBL" id="KLN34160.1"/>
    </source>
</evidence>
<keyword evidence="4" id="KW-0106">Calcium</keyword>
<dbReference type="InterPro" id="IPR050738">
    <property type="entry name" value="Sulfatase"/>
</dbReference>
<keyword evidence="3" id="KW-0378">Hydrolase</keyword>
<gene>
    <name evidence="7" type="ORF">FB00_13910</name>
</gene>
<evidence type="ECO:0000256" key="1">
    <source>
        <dbReference type="ARBA" id="ARBA00008779"/>
    </source>
</evidence>
<feature type="region of interest" description="Disordered" evidence="5">
    <location>
        <begin position="1"/>
        <end position="49"/>
    </location>
</feature>
<reference evidence="7 8" key="1">
    <citation type="submission" date="2014-05" db="EMBL/GenBank/DDBJ databases">
        <title>Cellulosimicrobium funkei U11 genome.</title>
        <authorList>
            <person name="Hu C."/>
            <person name="Gong Y."/>
            <person name="Wan W."/>
            <person name="Jiang M."/>
        </authorList>
    </citation>
    <scope>NUCLEOTIDE SEQUENCE [LARGE SCALE GENOMIC DNA]</scope>
    <source>
        <strain evidence="7 8">U11</strain>
    </source>
</reference>
<keyword evidence="8" id="KW-1185">Reference proteome</keyword>
<dbReference type="PATRIC" id="fig|264251.5.peg.2836"/>
<feature type="domain" description="Sulfatase N-terminal" evidence="6">
    <location>
        <begin position="54"/>
        <end position="473"/>
    </location>
</feature>
<dbReference type="Gene3D" id="3.40.720.10">
    <property type="entry name" value="Alkaline Phosphatase, subunit A"/>
    <property type="match status" value="1"/>
</dbReference>
<proteinExistence type="inferred from homology"/>
<organism evidence="7 8">
    <name type="scientific">Cellulosimicrobium funkei</name>
    <dbReference type="NCBI Taxonomy" id="264251"/>
    <lineage>
        <taxon>Bacteria</taxon>
        <taxon>Bacillati</taxon>
        <taxon>Actinomycetota</taxon>
        <taxon>Actinomycetes</taxon>
        <taxon>Micrococcales</taxon>
        <taxon>Promicromonosporaceae</taxon>
        <taxon>Cellulosimicrobium</taxon>
    </lineage>
</organism>
<dbReference type="PROSITE" id="PS00523">
    <property type="entry name" value="SULFATASE_1"/>
    <property type="match status" value="1"/>
</dbReference>
<dbReference type="PANTHER" id="PTHR42693">
    <property type="entry name" value="ARYLSULFATASE FAMILY MEMBER"/>
    <property type="match status" value="1"/>
</dbReference>
<dbReference type="InterPro" id="IPR024607">
    <property type="entry name" value="Sulfatase_CS"/>
</dbReference>
<dbReference type="PANTHER" id="PTHR42693:SF43">
    <property type="entry name" value="BLL2667 PROTEIN"/>
    <property type="match status" value="1"/>
</dbReference>
<keyword evidence="2" id="KW-0479">Metal-binding</keyword>
<evidence type="ECO:0000313" key="8">
    <source>
        <dbReference type="Proteomes" id="UP000035265"/>
    </source>
</evidence>
<dbReference type="RefSeq" id="WP_047233454.1">
    <property type="nucleotide sequence ID" value="NZ_JNBQ01000019.1"/>
</dbReference>
<dbReference type="InterPro" id="IPR000917">
    <property type="entry name" value="Sulfatase_N"/>
</dbReference>